<dbReference type="PANTHER" id="PTHR10742">
    <property type="entry name" value="FLAVIN MONOAMINE OXIDASE"/>
    <property type="match status" value="1"/>
</dbReference>
<dbReference type="SUPFAM" id="SSF54373">
    <property type="entry name" value="FAD-linked reductases, C-terminal domain"/>
    <property type="match status" value="1"/>
</dbReference>
<feature type="domain" description="Amine oxidase" evidence="3">
    <location>
        <begin position="15"/>
        <end position="487"/>
    </location>
</feature>
<sequence>MASNAFDSIIIGAGFSGLVAARKLAQSGFNVLVIEARDRTGGRASTYSTAECPPVDLGCSWIHGYAEGTPVRALVEELGITAAINKPKRSILLGPSGPVPQALSVKLFANFQRATQVMKQVASSLSYEDQPISKHLFDASSDLFKGLESDEERNLAIGLARTMQVGMGITLEEASLKWHSYEDNYAGTDAAPKGGYESVTNALRDDLVRLGGLIRLSETVDSIRLDTPSGITVTTTPSITGSSSEIKNAATYTASTCLSTLPLGILQSLDLSKFFNPPLSVRLSASINRTKVGMLDKVYIRYPTSWWIQDSEEIGSFILLPTSTSDSSTVNPTTAKELLDTVTLVINTLPPTGAPSSASSEQAGPTQAGLVMYIPAPISSAFESFSQSEIKDAVHSILSTRIPHDGSGPVPLPVGSVHTTWTTDKFSFGATSTPTPYNTGQTPLDLNELGKPIWGGQLGFAGEHTDLNHRGSVAGAVISGQREGSRIAGFLAREQARKDQIRS</sequence>
<dbReference type="GO" id="GO:0006338">
    <property type="term" value="P:chromatin remodeling"/>
    <property type="evidence" value="ECO:0007669"/>
    <property type="project" value="TreeGrafter"/>
</dbReference>
<proteinExistence type="inferred from homology"/>
<dbReference type="InterPro" id="IPR036188">
    <property type="entry name" value="FAD/NAD-bd_sf"/>
</dbReference>
<comment type="similarity">
    <text evidence="1">Belongs to the flavin monoamine oxidase family.</text>
</comment>
<protein>
    <submittedName>
        <fullName evidence="4">Amine oxidase</fullName>
    </submittedName>
</protein>
<dbReference type="PANTHER" id="PTHR10742:SF386">
    <property type="entry name" value="LYSINE-SPECIFIC HISTONE DEMETHYLASE 1A"/>
    <property type="match status" value="1"/>
</dbReference>
<evidence type="ECO:0000256" key="1">
    <source>
        <dbReference type="ARBA" id="ARBA00005995"/>
    </source>
</evidence>
<keyword evidence="2" id="KW-0560">Oxidoreductase</keyword>
<dbReference type="GO" id="GO:0003682">
    <property type="term" value="F:chromatin binding"/>
    <property type="evidence" value="ECO:0007669"/>
    <property type="project" value="TreeGrafter"/>
</dbReference>
<dbReference type="AlphaFoldDB" id="A0A0F7SEZ9"/>
<dbReference type="Gene3D" id="3.50.50.60">
    <property type="entry name" value="FAD/NAD(P)-binding domain"/>
    <property type="match status" value="1"/>
</dbReference>
<dbReference type="InterPro" id="IPR002937">
    <property type="entry name" value="Amino_oxidase"/>
</dbReference>
<dbReference type="SUPFAM" id="SSF51905">
    <property type="entry name" value="FAD/NAD(P)-binding domain"/>
    <property type="match status" value="1"/>
</dbReference>
<name>A0A0F7SEZ9_PHARH</name>
<dbReference type="Gene3D" id="3.90.660.10">
    <property type="match status" value="1"/>
</dbReference>
<dbReference type="Pfam" id="PF01593">
    <property type="entry name" value="Amino_oxidase"/>
    <property type="match status" value="1"/>
</dbReference>
<evidence type="ECO:0000256" key="2">
    <source>
        <dbReference type="ARBA" id="ARBA00023002"/>
    </source>
</evidence>
<evidence type="ECO:0000313" key="4">
    <source>
        <dbReference type="EMBL" id="CDZ97206.1"/>
    </source>
</evidence>
<accession>A0A0F7SEZ9</accession>
<organism evidence="4">
    <name type="scientific">Phaffia rhodozyma</name>
    <name type="common">Yeast</name>
    <name type="synonym">Xanthophyllomyces dendrorhous</name>
    <dbReference type="NCBI Taxonomy" id="264483"/>
    <lineage>
        <taxon>Eukaryota</taxon>
        <taxon>Fungi</taxon>
        <taxon>Dikarya</taxon>
        <taxon>Basidiomycota</taxon>
        <taxon>Agaricomycotina</taxon>
        <taxon>Tremellomycetes</taxon>
        <taxon>Cystofilobasidiales</taxon>
        <taxon>Mrakiaceae</taxon>
        <taxon>Phaffia</taxon>
    </lineage>
</organism>
<reference evidence="4" key="1">
    <citation type="submission" date="2014-08" db="EMBL/GenBank/DDBJ databases">
        <authorList>
            <person name="Sharma Rahul"/>
            <person name="Thines Marco"/>
        </authorList>
    </citation>
    <scope>NUCLEOTIDE SEQUENCE</scope>
</reference>
<dbReference type="GO" id="GO:0016491">
    <property type="term" value="F:oxidoreductase activity"/>
    <property type="evidence" value="ECO:0007669"/>
    <property type="project" value="UniProtKB-KW"/>
</dbReference>
<dbReference type="InterPro" id="IPR050281">
    <property type="entry name" value="Flavin_monoamine_oxidase"/>
</dbReference>
<dbReference type="EMBL" id="LN483167">
    <property type="protein sequence ID" value="CDZ97206.1"/>
    <property type="molecule type" value="Genomic_DNA"/>
</dbReference>
<evidence type="ECO:0000259" key="3">
    <source>
        <dbReference type="Pfam" id="PF01593"/>
    </source>
</evidence>
<dbReference type="GO" id="GO:0050660">
    <property type="term" value="F:flavin adenine dinucleotide binding"/>
    <property type="evidence" value="ECO:0007669"/>
    <property type="project" value="TreeGrafter"/>
</dbReference>